<feature type="compositionally biased region" description="Basic residues" evidence="1">
    <location>
        <begin position="56"/>
        <end position="66"/>
    </location>
</feature>
<feature type="compositionally biased region" description="Basic and acidic residues" evidence="1">
    <location>
        <begin position="111"/>
        <end position="120"/>
    </location>
</feature>
<accession>A0ABP9NQR8</accession>
<keyword evidence="3" id="KW-1185">Reference proteome</keyword>
<gene>
    <name evidence="2" type="ORF">GCM10023320_55700</name>
</gene>
<proteinExistence type="predicted"/>
<dbReference type="Proteomes" id="UP001500804">
    <property type="component" value="Unassembled WGS sequence"/>
</dbReference>
<evidence type="ECO:0000313" key="3">
    <source>
        <dbReference type="Proteomes" id="UP001500804"/>
    </source>
</evidence>
<name>A0ABP9NQR8_9PSEU</name>
<protein>
    <submittedName>
        <fullName evidence="2">Uncharacterized protein</fullName>
    </submittedName>
</protein>
<reference evidence="3" key="1">
    <citation type="journal article" date="2019" name="Int. J. Syst. Evol. Microbiol.">
        <title>The Global Catalogue of Microorganisms (GCM) 10K type strain sequencing project: providing services to taxonomists for standard genome sequencing and annotation.</title>
        <authorList>
            <consortium name="The Broad Institute Genomics Platform"/>
            <consortium name="The Broad Institute Genome Sequencing Center for Infectious Disease"/>
            <person name="Wu L."/>
            <person name="Ma J."/>
        </authorList>
    </citation>
    <scope>NUCLEOTIDE SEQUENCE [LARGE SCALE GENOMIC DNA]</scope>
    <source>
        <strain evidence="3">JCM 18302</strain>
    </source>
</reference>
<evidence type="ECO:0000256" key="1">
    <source>
        <dbReference type="SAM" id="MobiDB-lite"/>
    </source>
</evidence>
<feature type="compositionally biased region" description="Basic and acidic residues" evidence="1">
    <location>
        <begin position="36"/>
        <end position="51"/>
    </location>
</feature>
<comment type="caution">
    <text evidence="2">The sequence shown here is derived from an EMBL/GenBank/DDBJ whole genome shotgun (WGS) entry which is preliminary data.</text>
</comment>
<organism evidence="2 3">
    <name type="scientific">Pseudonocardia adelaidensis</name>
    <dbReference type="NCBI Taxonomy" id="648754"/>
    <lineage>
        <taxon>Bacteria</taxon>
        <taxon>Bacillati</taxon>
        <taxon>Actinomycetota</taxon>
        <taxon>Actinomycetes</taxon>
        <taxon>Pseudonocardiales</taxon>
        <taxon>Pseudonocardiaceae</taxon>
        <taxon>Pseudonocardia</taxon>
    </lineage>
</organism>
<feature type="compositionally biased region" description="Basic and acidic residues" evidence="1">
    <location>
        <begin position="70"/>
        <end position="80"/>
    </location>
</feature>
<dbReference type="EMBL" id="BAABJO010000024">
    <property type="protein sequence ID" value="GAA5131885.1"/>
    <property type="molecule type" value="Genomic_DNA"/>
</dbReference>
<feature type="region of interest" description="Disordered" evidence="1">
    <location>
        <begin position="36"/>
        <end position="136"/>
    </location>
</feature>
<sequence>MLQHAYPLTTSGPQGDDGQPRDCVVVTVLGDEWKVVRDRGGGDPRAVRGERPAGTTHRHPQLRPRIGHAVVDRERIESHRTLQGAESGGSLIEVGGGENAEEQLADRHHRQPEGALRRADTAQLDPDEEGGIGQPS</sequence>
<feature type="region of interest" description="Disordered" evidence="1">
    <location>
        <begin position="1"/>
        <end position="21"/>
    </location>
</feature>
<evidence type="ECO:0000313" key="2">
    <source>
        <dbReference type="EMBL" id="GAA5131885.1"/>
    </source>
</evidence>